<dbReference type="eggNOG" id="COG4852">
    <property type="taxonomic scope" value="Bacteria"/>
</dbReference>
<accession>A0A1H1N087</accession>
<protein>
    <submittedName>
        <fullName evidence="2">Uncharacterized membrane protein</fullName>
    </submittedName>
</protein>
<feature type="transmembrane region" description="Helical" evidence="1">
    <location>
        <begin position="114"/>
        <end position="132"/>
    </location>
</feature>
<dbReference type="STRING" id="545619.SAMN04489860_0397"/>
<dbReference type="RefSeq" id="WP_083371390.1">
    <property type="nucleotide sequence ID" value="NZ_LT629776.1"/>
</dbReference>
<dbReference type="InterPro" id="IPR018687">
    <property type="entry name" value="DUF2177_membr"/>
</dbReference>
<dbReference type="Proteomes" id="UP000185663">
    <property type="component" value="Chromosome I"/>
</dbReference>
<feature type="transmembrane region" description="Helical" evidence="1">
    <location>
        <begin position="48"/>
        <end position="67"/>
    </location>
</feature>
<feature type="transmembrane region" description="Helical" evidence="1">
    <location>
        <begin position="88"/>
        <end position="108"/>
    </location>
</feature>
<sequence length="135" mass="14119">MHPVARWFTAYLIAAVVFGVLDALWITLVALPTYEAEIPTLLGETINAPAGAAFYLLFLVGLVHFGVRPQDRTAGLGSRVRDGALLGAVAYGTWGLTALAVIGGFSTLVAVTDLLWGAAASAVVTLVTALVLRPR</sequence>
<proteinExistence type="predicted"/>
<keyword evidence="1" id="KW-0812">Transmembrane</keyword>
<dbReference type="OrthoDB" id="166547at2"/>
<keyword evidence="1" id="KW-0472">Membrane</keyword>
<feature type="transmembrane region" description="Helical" evidence="1">
    <location>
        <begin position="7"/>
        <end position="28"/>
    </location>
</feature>
<keyword evidence="3" id="KW-1185">Reference proteome</keyword>
<keyword evidence="1" id="KW-1133">Transmembrane helix</keyword>
<evidence type="ECO:0000313" key="2">
    <source>
        <dbReference type="EMBL" id="SDR92473.1"/>
    </source>
</evidence>
<dbReference type="AlphaFoldDB" id="A0A1H1N087"/>
<evidence type="ECO:0000313" key="3">
    <source>
        <dbReference type="Proteomes" id="UP000185663"/>
    </source>
</evidence>
<gene>
    <name evidence="2" type="ORF">SAMN04489860_0397</name>
</gene>
<reference evidence="2 3" key="1">
    <citation type="submission" date="2016-10" db="EMBL/GenBank/DDBJ databases">
        <authorList>
            <person name="de Groot N.N."/>
        </authorList>
    </citation>
    <scope>NUCLEOTIDE SEQUENCE [LARGE SCALE GENOMIC DNA]</scope>
    <source>
        <strain evidence="2 3">DSM 22126</strain>
    </source>
</reference>
<name>A0A1H1N087_9CELL</name>
<dbReference type="Pfam" id="PF09945">
    <property type="entry name" value="DUF2177"/>
    <property type="match status" value="1"/>
</dbReference>
<organism evidence="2 3">
    <name type="scientific">Paraoerskovia marina</name>
    <dbReference type="NCBI Taxonomy" id="545619"/>
    <lineage>
        <taxon>Bacteria</taxon>
        <taxon>Bacillati</taxon>
        <taxon>Actinomycetota</taxon>
        <taxon>Actinomycetes</taxon>
        <taxon>Micrococcales</taxon>
        <taxon>Cellulomonadaceae</taxon>
        <taxon>Paraoerskovia</taxon>
    </lineage>
</organism>
<evidence type="ECO:0000256" key="1">
    <source>
        <dbReference type="SAM" id="Phobius"/>
    </source>
</evidence>
<dbReference type="EMBL" id="LT629776">
    <property type="protein sequence ID" value="SDR92473.1"/>
    <property type="molecule type" value="Genomic_DNA"/>
</dbReference>